<keyword evidence="3 10" id="KW-0285">Flavoprotein</keyword>
<evidence type="ECO:0000256" key="2">
    <source>
        <dbReference type="ARBA" id="ARBA00016337"/>
    </source>
</evidence>
<evidence type="ECO:0000256" key="10">
    <source>
        <dbReference type="PIRNR" id="PIRNR006268"/>
    </source>
</evidence>
<comment type="cofactor">
    <cofactor evidence="11">
        <name>Mg(2+)</name>
        <dbReference type="ChEBI" id="CHEBI:18420"/>
    </cofactor>
    <cofactor evidence="11">
        <name>Mn(2+)</name>
        <dbReference type="ChEBI" id="CHEBI:29035"/>
    </cofactor>
    <text evidence="11">Magnesium. Can also use manganese.</text>
</comment>
<dbReference type="PANTHER" id="PTHR30040">
    <property type="entry name" value="THIAMINE BIOSYNTHESIS LIPOPROTEIN APBE"/>
    <property type="match status" value="1"/>
</dbReference>
<keyword evidence="4 10" id="KW-0808">Transferase</keyword>
<reference evidence="13 14" key="1">
    <citation type="submission" date="2019-10" db="EMBL/GenBank/DDBJ databases">
        <title>Alkalibaculum tamaniensis sp.nov., a new alkaliphilic acetogen, isolated on methoxylated aromatics from a mud volcano.</title>
        <authorList>
            <person name="Khomyakova M.A."/>
            <person name="Merkel A.Y."/>
            <person name="Bonch-Osmolovskaya E.A."/>
            <person name="Slobodkin A.I."/>
        </authorList>
    </citation>
    <scope>NUCLEOTIDE SEQUENCE [LARGE SCALE GENOMIC DNA]</scope>
    <source>
        <strain evidence="13 14">M08DMB</strain>
    </source>
</reference>
<keyword evidence="14" id="KW-1185">Reference proteome</keyword>
<dbReference type="EMBL" id="WHNX01000031">
    <property type="protein sequence ID" value="MPW26898.1"/>
    <property type="molecule type" value="Genomic_DNA"/>
</dbReference>
<dbReference type="PANTHER" id="PTHR30040:SF2">
    <property type="entry name" value="FAD:PROTEIN FMN TRANSFERASE"/>
    <property type="match status" value="1"/>
</dbReference>
<dbReference type="AlphaFoldDB" id="A0A6A7KBK4"/>
<protein>
    <recommendedName>
        <fullName evidence="2 10">FAD:protein FMN transferase</fullName>
        <ecNumber evidence="1 10">2.7.1.180</ecNumber>
    </recommendedName>
    <alternativeName>
        <fullName evidence="8 10">Flavin transferase</fullName>
    </alternativeName>
</protein>
<evidence type="ECO:0000256" key="3">
    <source>
        <dbReference type="ARBA" id="ARBA00022630"/>
    </source>
</evidence>
<dbReference type="Gene3D" id="3.10.520.10">
    <property type="entry name" value="ApbE-like domains"/>
    <property type="match status" value="1"/>
</dbReference>
<evidence type="ECO:0000313" key="13">
    <source>
        <dbReference type="EMBL" id="MPW26898.1"/>
    </source>
</evidence>
<evidence type="ECO:0000256" key="9">
    <source>
        <dbReference type="ARBA" id="ARBA00048540"/>
    </source>
</evidence>
<dbReference type="Pfam" id="PF02424">
    <property type="entry name" value="ApbE"/>
    <property type="match status" value="1"/>
</dbReference>
<sequence length="354" mass="39403">MKKICCILITTILMLYVTSCNSVEVKPNEFVSKNDFYLDTIVDIKIYDSSISTQEAENIIDKAFSRIEELEDLLSLHIEGSDLYKIKENAGLDHVKVSEETIHVIKSSLEYSQLSNGHFDITTGILVGLWVIDPPNGYIPTNSELDDALPKIDYKKIQIDEENSTVKLEDEGMIADLGAIAKGYIADEVKEVLVDNGVKHAIIYLGGNILLVGNKENNVDFKIGIQEPSANRGAYLGLISGNDISVVSSGDYERYFEVDGKRYHHILDPQTGYPADNELRQVTIISKESMDGDGLSTSAFLLGLEDGIDLIESLIDTEAIFVTKDYKIYITSGIGDVFEFDEQNYGDDYEVIRP</sequence>
<evidence type="ECO:0000256" key="1">
    <source>
        <dbReference type="ARBA" id="ARBA00011955"/>
    </source>
</evidence>
<dbReference type="GO" id="GO:0046872">
    <property type="term" value="F:metal ion binding"/>
    <property type="evidence" value="ECO:0007669"/>
    <property type="project" value="UniProtKB-UniRule"/>
</dbReference>
<comment type="similarity">
    <text evidence="10">Belongs to the ApbE family.</text>
</comment>
<feature type="binding site" evidence="11">
    <location>
        <position position="297"/>
    </location>
    <ligand>
        <name>Mg(2+)</name>
        <dbReference type="ChEBI" id="CHEBI:18420"/>
    </ligand>
</feature>
<evidence type="ECO:0000256" key="11">
    <source>
        <dbReference type="PIRSR" id="PIRSR006268-2"/>
    </source>
</evidence>
<dbReference type="EC" id="2.7.1.180" evidence="1 10"/>
<evidence type="ECO:0000256" key="12">
    <source>
        <dbReference type="SAM" id="SignalP"/>
    </source>
</evidence>
<dbReference type="InterPro" id="IPR003374">
    <property type="entry name" value="ApbE-like_sf"/>
</dbReference>
<evidence type="ECO:0000256" key="4">
    <source>
        <dbReference type="ARBA" id="ARBA00022679"/>
    </source>
</evidence>
<organism evidence="13 14">
    <name type="scientific">Alkalibaculum sporogenes</name>
    <dbReference type="NCBI Taxonomy" id="2655001"/>
    <lineage>
        <taxon>Bacteria</taxon>
        <taxon>Bacillati</taxon>
        <taxon>Bacillota</taxon>
        <taxon>Clostridia</taxon>
        <taxon>Eubacteriales</taxon>
        <taxon>Eubacteriaceae</taxon>
        <taxon>Alkalibaculum</taxon>
    </lineage>
</organism>
<gene>
    <name evidence="13" type="ORF">GC105_14020</name>
</gene>
<keyword evidence="5 10" id="KW-0479">Metal-binding</keyword>
<accession>A0A6A7KBK4</accession>
<evidence type="ECO:0000256" key="7">
    <source>
        <dbReference type="ARBA" id="ARBA00022842"/>
    </source>
</evidence>
<evidence type="ECO:0000313" key="14">
    <source>
        <dbReference type="Proteomes" id="UP000440004"/>
    </source>
</evidence>
<dbReference type="Proteomes" id="UP000440004">
    <property type="component" value="Unassembled WGS sequence"/>
</dbReference>
<feature type="binding site" evidence="11">
    <location>
        <position position="293"/>
    </location>
    <ligand>
        <name>Mg(2+)</name>
        <dbReference type="ChEBI" id="CHEBI:18420"/>
    </ligand>
</feature>
<evidence type="ECO:0000256" key="6">
    <source>
        <dbReference type="ARBA" id="ARBA00022827"/>
    </source>
</evidence>
<proteinExistence type="inferred from homology"/>
<feature type="binding site" evidence="11">
    <location>
        <position position="179"/>
    </location>
    <ligand>
        <name>Mg(2+)</name>
        <dbReference type="ChEBI" id="CHEBI:18420"/>
    </ligand>
</feature>
<dbReference type="PIRSF" id="PIRSF006268">
    <property type="entry name" value="ApbE"/>
    <property type="match status" value="1"/>
</dbReference>
<evidence type="ECO:0000256" key="8">
    <source>
        <dbReference type="ARBA" id="ARBA00031306"/>
    </source>
</evidence>
<dbReference type="RefSeq" id="WP_152806046.1">
    <property type="nucleotide sequence ID" value="NZ_WHNX01000031.1"/>
</dbReference>
<evidence type="ECO:0000256" key="5">
    <source>
        <dbReference type="ARBA" id="ARBA00022723"/>
    </source>
</evidence>
<feature type="chain" id="PRO_5039925501" description="FAD:protein FMN transferase" evidence="12">
    <location>
        <begin position="23"/>
        <end position="354"/>
    </location>
</feature>
<feature type="signal peptide" evidence="12">
    <location>
        <begin position="1"/>
        <end position="22"/>
    </location>
</feature>
<dbReference type="SUPFAM" id="SSF143631">
    <property type="entry name" value="ApbE-like"/>
    <property type="match status" value="1"/>
</dbReference>
<keyword evidence="6 10" id="KW-0274">FAD</keyword>
<keyword evidence="7 10" id="KW-0460">Magnesium</keyword>
<keyword evidence="12" id="KW-0732">Signal</keyword>
<dbReference type="InterPro" id="IPR024932">
    <property type="entry name" value="ApbE"/>
</dbReference>
<comment type="catalytic activity">
    <reaction evidence="9 10">
        <text>L-threonyl-[protein] + FAD = FMN-L-threonyl-[protein] + AMP + H(+)</text>
        <dbReference type="Rhea" id="RHEA:36847"/>
        <dbReference type="Rhea" id="RHEA-COMP:11060"/>
        <dbReference type="Rhea" id="RHEA-COMP:11061"/>
        <dbReference type="ChEBI" id="CHEBI:15378"/>
        <dbReference type="ChEBI" id="CHEBI:30013"/>
        <dbReference type="ChEBI" id="CHEBI:57692"/>
        <dbReference type="ChEBI" id="CHEBI:74257"/>
        <dbReference type="ChEBI" id="CHEBI:456215"/>
        <dbReference type="EC" id="2.7.1.180"/>
    </reaction>
</comment>
<name>A0A6A7KBK4_9FIRM</name>
<comment type="caution">
    <text evidence="13">The sequence shown here is derived from an EMBL/GenBank/DDBJ whole genome shotgun (WGS) entry which is preliminary data.</text>
</comment>
<dbReference type="GO" id="GO:0016740">
    <property type="term" value="F:transferase activity"/>
    <property type="evidence" value="ECO:0007669"/>
    <property type="project" value="UniProtKB-UniRule"/>
</dbReference>